<dbReference type="SUPFAM" id="SSF57756">
    <property type="entry name" value="Retrovirus zinc finger-like domains"/>
    <property type="match status" value="1"/>
</dbReference>
<evidence type="ECO:0000313" key="2">
    <source>
        <dbReference type="EMBL" id="KAI2656583.1"/>
    </source>
</evidence>
<dbReference type="PANTHER" id="PTHR46888">
    <property type="entry name" value="ZINC KNUCKLE DOMAINCONTAINING PROTEIN-RELATED"/>
    <property type="match status" value="1"/>
</dbReference>
<dbReference type="EMBL" id="JACTAM010000015">
    <property type="protein sequence ID" value="KAI2656583.1"/>
    <property type="molecule type" value="Genomic_DNA"/>
</dbReference>
<protein>
    <submittedName>
        <fullName evidence="2">Zinc finger and SCAN domain-containing protein 25</fullName>
    </submittedName>
</protein>
<evidence type="ECO:0000313" key="3">
    <source>
        <dbReference type="Proteomes" id="UP000830375"/>
    </source>
</evidence>
<feature type="domain" description="SCAN box" evidence="1">
    <location>
        <begin position="12"/>
        <end position="91"/>
    </location>
</feature>
<dbReference type="Proteomes" id="UP000830375">
    <property type="component" value="Unassembled WGS sequence"/>
</dbReference>
<keyword evidence="3" id="KW-1185">Reference proteome</keyword>
<reference evidence="2 3" key="1">
    <citation type="submission" date="2022-01" db="EMBL/GenBank/DDBJ databases">
        <title>A high-quality chromosome-level genome assembly of rohu carp, Labeo rohita.</title>
        <authorList>
            <person name="Arick M.A. II"/>
            <person name="Hsu C.-Y."/>
            <person name="Magbanua Z."/>
            <person name="Pechanova O."/>
            <person name="Grover C."/>
            <person name="Miller E."/>
            <person name="Thrash A."/>
            <person name="Ezzel L."/>
            <person name="Alam S."/>
            <person name="Benzie J."/>
            <person name="Hamilton M."/>
            <person name="Karsi A."/>
            <person name="Lawrence M.L."/>
            <person name="Peterson D.G."/>
        </authorList>
    </citation>
    <scope>NUCLEOTIDE SEQUENCE [LARGE SCALE GENOMIC DNA]</scope>
    <source>
        <strain evidence="3">BAU-BD-2019</strain>
        <tissue evidence="2">Blood</tissue>
    </source>
</reference>
<dbReference type="InterPro" id="IPR036875">
    <property type="entry name" value="Znf_CCHC_sf"/>
</dbReference>
<sequence length="323" mass="36407">MFSTQLVPEAYRQRFRSWRKSERQTHVEVTRELSNHFDRWCATSNVQSFSELREMMIIEQLKNIVPDQIAVYINENKPCTAIEAASLADDFVLTHKNRFSYGNRGNGSLYLKQSQHNNRGSPSQRVITDSMCRYCLEVGHWKNECPVLKSKQGRGKNKNSAPVLLTSYLSQVPPVHSTENPPLSEDASCVVTRSKTKMMDDENVNLCDTCIPVKSVVPGLSLFPKISRAELVAAQRDDPGLKSLFTAVLPPEDVESAATGYFIDDGVLLRKWLAQKEDCGGESFVQVVVPEKFRDVVLRLAHGDIAGHFRHMAKFCSIFIGHC</sequence>
<dbReference type="Gene3D" id="1.10.4020.10">
    <property type="entry name" value="DNA breaking-rejoining enzymes"/>
    <property type="match status" value="1"/>
</dbReference>
<gene>
    <name evidence="2" type="ORF">H4Q32_029788</name>
</gene>
<dbReference type="SUPFAM" id="SSF47353">
    <property type="entry name" value="Retrovirus capsid dimerization domain-like"/>
    <property type="match status" value="1"/>
</dbReference>
<dbReference type="PANTHER" id="PTHR46888:SF13">
    <property type="entry name" value="RIBONUCLEASE H"/>
    <property type="match status" value="1"/>
</dbReference>
<dbReference type="PROSITE" id="PS50804">
    <property type="entry name" value="SCAN_BOX"/>
    <property type="match status" value="1"/>
</dbReference>
<organism evidence="2 3">
    <name type="scientific">Labeo rohita</name>
    <name type="common">Indian major carp</name>
    <name type="synonym">Cyprinus rohita</name>
    <dbReference type="NCBI Taxonomy" id="84645"/>
    <lineage>
        <taxon>Eukaryota</taxon>
        <taxon>Metazoa</taxon>
        <taxon>Chordata</taxon>
        <taxon>Craniata</taxon>
        <taxon>Vertebrata</taxon>
        <taxon>Euteleostomi</taxon>
        <taxon>Actinopterygii</taxon>
        <taxon>Neopterygii</taxon>
        <taxon>Teleostei</taxon>
        <taxon>Ostariophysi</taxon>
        <taxon>Cypriniformes</taxon>
        <taxon>Cyprinidae</taxon>
        <taxon>Labeoninae</taxon>
        <taxon>Labeonini</taxon>
        <taxon>Labeo</taxon>
    </lineage>
</organism>
<dbReference type="InterPro" id="IPR003309">
    <property type="entry name" value="SCAN_dom"/>
</dbReference>
<evidence type="ECO:0000259" key="1">
    <source>
        <dbReference type="PROSITE" id="PS50804"/>
    </source>
</evidence>
<dbReference type="Pfam" id="PF02023">
    <property type="entry name" value="SCAN"/>
    <property type="match status" value="1"/>
</dbReference>
<proteinExistence type="predicted"/>
<accession>A0ABQ8M120</accession>
<comment type="caution">
    <text evidence="2">The sequence shown here is derived from an EMBL/GenBank/DDBJ whole genome shotgun (WGS) entry which is preliminary data.</text>
</comment>
<name>A0ABQ8M120_LABRO</name>
<dbReference type="InterPro" id="IPR038269">
    <property type="entry name" value="SCAN_sf"/>
</dbReference>
<dbReference type="Gene3D" id="4.10.60.10">
    <property type="entry name" value="Zinc finger, CCHC-type"/>
    <property type="match status" value="1"/>
</dbReference>